<name>A0ABX5AW77_9MICO</name>
<protein>
    <recommendedName>
        <fullName evidence="4">Transposase DDE domain-containing protein</fullName>
    </recommendedName>
</protein>
<evidence type="ECO:0000313" key="2">
    <source>
        <dbReference type="EMBL" id="PPL18634.1"/>
    </source>
</evidence>
<dbReference type="Proteomes" id="UP000237755">
    <property type="component" value="Unassembled WGS sequence"/>
</dbReference>
<reference evidence="2 3" key="1">
    <citation type="journal article" date="2008" name="Int. J. Syst. Evol. Microbiol.">
        <title>Leifsonia pindariensis sp. nov., isolated from the Pindari glacier of the Indian Himalayas, and emended description of the genus Leifsonia.</title>
        <authorList>
            <person name="Reddy G.S."/>
            <person name="Prabagaran S.R."/>
            <person name="Shivaji S."/>
        </authorList>
    </citation>
    <scope>NUCLEOTIDE SEQUENCE [LARGE SCALE GENOMIC DNA]</scope>
    <source>
        <strain evidence="2 3">PON 10</strain>
    </source>
</reference>
<feature type="compositionally biased region" description="Polar residues" evidence="1">
    <location>
        <begin position="277"/>
        <end position="286"/>
    </location>
</feature>
<organism evidence="2 3">
    <name type="scientific">Microterricola pindariensis</name>
    <dbReference type="NCBI Taxonomy" id="478010"/>
    <lineage>
        <taxon>Bacteria</taxon>
        <taxon>Bacillati</taxon>
        <taxon>Actinomycetota</taxon>
        <taxon>Actinomycetes</taxon>
        <taxon>Micrococcales</taxon>
        <taxon>Microbacteriaceae</taxon>
        <taxon>Microterricola</taxon>
    </lineage>
</organism>
<gene>
    <name evidence="2" type="ORF">GY24_10170</name>
</gene>
<dbReference type="EMBL" id="MPZN01000030">
    <property type="protein sequence ID" value="PPL18634.1"/>
    <property type="molecule type" value="Genomic_DNA"/>
</dbReference>
<evidence type="ECO:0000313" key="3">
    <source>
        <dbReference type="Proteomes" id="UP000237755"/>
    </source>
</evidence>
<evidence type="ECO:0000256" key="1">
    <source>
        <dbReference type="SAM" id="MobiDB-lite"/>
    </source>
</evidence>
<feature type="region of interest" description="Disordered" evidence="1">
    <location>
        <begin position="264"/>
        <end position="286"/>
    </location>
</feature>
<feature type="compositionally biased region" description="Basic and acidic residues" evidence="1">
    <location>
        <begin position="264"/>
        <end position="274"/>
    </location>
</feature>
<feature type="region of interest" description="Disordered" evidence="1">
    <location>
        <begin position="604"/>
        <end position="643"/>
    </location>
</feature>
<dbReference type="RefSeq" id="WP_104475527.1">
    <property type="nucleotide sequence ID" value="NZ_MPZN01000030.1"/>
</dbReference>
<accession>A0ABX5AW77</accession>
<keyword evidence="3" id="KW-1185">Reference proteome</keyword>
<evidence type="ECO:0008006" key="4">
    <source>
        <dbReference type="Google" id="ProtNLM"/>
    </source>
</evidence>
<comment type="caution">
    <text evidence="2">The sequence shown here is derived from an EMBL/GenBank/DDBJ whole genome shotgun (WGS) entry which is preliminary data.</text>
</comment>
<proteinExistence type="predicted"/>
<sequence length="643" mass="71498">MSAGDTDHDYSVFARDLGGITQEEVMGRGRIQVALPDVDVQRFEARVRKTGVLERLQDWRAEDSLGEGFGGRPALINDRAILTGMLLANRGEPIFITRLARLFQHELSDASRALLGLEPSFVSFVEHVAEQNRWYSNTHRAFHRMNDLMDPFPQERWRAKTHTEIQQILNAHDSALELTRKARLDEFTKLFLLMTFNEQPRDVRRASRKIDLSFDQTYVGTPTTKGYSKKGLSRKVTEEAATADLRTLPPGPVDAYAGWHVRTGERTDNRRGELDTASPQTKGTTSTNYAWGWEANIAVRVDSEKPGSRRFPALAVAATLSLPNVNVAEEAVSLMRAAKATGLQPGIGDADKRYWANSLVERLHEPAFAEGFTPSTDYRVDRLGVQGGANGALFIEGGAYCPGTPTALQNASIAKSQGTIDSETYRARIGARKAFKLHVKEKADGKGRTMLRCPALGPSPTVTCPLRELLQTRKIADKERPAVDAADLPDFPDKICRQHSASFDEAEMRRTQQAFDYGTQEWDTFHTHARNSIESLNAQIKAGGTEDIQSANRRRVRGMGAAQIIVTILLTNFNLRKIAAFLSDKFKADMRAAGGRPAKPNLIRRRDREFRNPYTDTYPAGVERPDKARPAPSDETGGPPLRT</sequence>